<protein>
    <recommendedName>
        <fullName evidence="3">Oxo-4-hydroxy-4-carboxy-5-ureidoimidazoline decarboxylase domain-containing protein</fullName>
    </recommendedName>
</protein>
<feature type="domain" description="Oxo-4-hydroxy-4-carboxy-5-ureidoimidazoline decarboxylase" evidence="3">
    <location>
        <begin position="17"/>
        <end position="149"/>
    </location>
</feature>
<accession>A0AAW0YWZ6</accession>
<gene>
    <name evidence="4" type="ORF">IAR55_004427</name>
</gene>
<evidence type="ECO:0000259" key="3">
    <source>
        <dbReference type="Pfam" id="PF09349"/>
    </source>
</evidence>
<dbReference type="KEGG" id="kne:92181685"/>
<organism evidence="4 5">
    <name type="scientific">Kwoniella newhampshirensis</name>
    <dbReference type="NCBI Taxonomy" id="1651941"/>
    <lineage>
        <taxon>Eukaryota</taxon>
        <taxon>Fungi</taxon>
        <taxon>Dikarya</taxon>
        <taxon>Basidiomycota</taxon>
        <taxon>Agaricomycotina</taxon>
        <taxon>Tremellomycetes</taxon>
        <taxon>Tremellales</taxon>
        <taxon>Cryptococcaceae</taxon>
        <taxon>Kwoniella</taxon>
    </lineage>
</organism>
<keyword evidence="5" id="KW-1185">Reference proteome</keyword>
<dbReference type="InterPro" id="IPR018020">
    <property type="entry name" value="OHCU_decarboxylase"/>
</dbReference>
<evidence type="ECO:0000313" key="4">
    <source>
        <dbReference type="EMBL" id="KAK8850509.1"/>
    </source>
</evidence>
<dbReference type="EMBL" id="JBCAWK010000008">
    <property type="protein sequence ID" value="KAK8850509.1"/>
    <property type="molecule type" value="Genomic_DNA"/>
</dbReference>
<dbReference type="Pfam" id="PF09349">
    <property type="entry name" value="OHCU_decarbox"/>
    <property type="match status" value="1"/>
</dbReference>
<dbReference type="GO" id="GO:0006144">
    <property type="term" value="P:purine nucleobase metabolic process"/>
    <property type="evidence" value="ECO:0007669"/>
    <property type="project" value="UniProtKB-KW"/>
</dbReference>
<dbReference type="InterPro" id="IPR036778">
    <property type="entry name" value="OHCU_decarboxylase_sf"/>
</dbReference>
<keyword evidence="1" id="KW-0659">Purine metabolism</keyword>
<dbReference type="PANTHER" id="PTHR37987">
    <property type="entry name" value="CHROMOSOME 9, WHOLE GENOME SHOTGUN SEQUENCE"/>
    <property type="match status" value="1"/>
</dbReference>
<evidence type="ECO:0000256" key="2">
    <source>
        <dbReference type="SAM" id="MobiDB-lite"/>
    </source>
</evidence>
<dbReference type="PANTHER" id="PTHR37987:SF1">
    <property type="entry name" value="OXO-4-HYDROXY-4-CARBOXY-5-UREIDOIMIDAZOLINE DECARBOXYLASE DOMAIN-CONTAINING PROTEIN"/>
    <property type="match status" value="1"/>
</dbReference>
<dbReference type="RefSeq" id="XP_066801940.1">
    <property type="nucleotide sequence ID" value="XM_066947526.1"/>
</dbReference>
<proteinExistence type="predicted"/>
<dbReference type="AlphaFoldDB" id="A0AAW0YWZ6"/>
<sequence>MSASDQDPILALEDCTSADSLTQLLTLLFEPSDPLRDLLVPSVLLRLTTRTSPPSTYNELIDICEEVAKDWTWDEKAEFLSGHPMIGEVKGLSKLSGKEQGGAVVTPQVILDRLAHLNALYCKIYPGMRYITFVNSRPRSAIIPEMESILSLPLSPQPLPDDFPTSEPGLDSADVESRVKSPDSAEWKNECERGLGDVWLIGRARLKGLGLQ</sequence>
<feature type="region of interest" description="Disordered" evidence="2">
    <location>
        <begin position="157"/>
        <end position="184"/>
    </location>
</feature>
<comment type="caution">
    <text evidence="4">The sequence shown here is derived from an EMBL/GenBank/DDBJ whole genome shotgun (WGS) entry which is preliminary data.</text>
</comment>
<reference evidence="4 5" key="1">
    <citation type="journal article" date="2024" name="bioRxiv">
        <title>Comparative genomics of Cryptococcus and Kwoniella reveals pathogenesis evolution and contrasting karyotype dynamics via intercentromeric recombination or chromosome fusion.</title>
        <authorList>
            <person name="Coelho M.A."/>
            <person name="David-Palma M."/>
            <person name="Shea T."/>
            <person name="Bowers K."/>
            <person name="McGinley-Smith S."/>
            <person name="Mohammad A.W."/>
            <person name="Gnirke A."/>
            <person name="Yurkov A.M."/>
            <person name="Nowrousian M."/>
            <person name="Sun S."/>
            <person name="Cuomo C.A."/>
            <person name="Heitman J."/>
        </authorList>
    </citation>
    <scope>NUCLEOTIDE SEQUENCE [LARGE SCALE GENOMIC DNA]</scope>
    <source>
        <strain evidence="4 5">CBS 13917</strain>
    </source>
</reference>
<dbReference type="Gene3D" id="1.10.3330.10">
    <property type="entry name" value="Oxo-4-hydroxy-4-carboxy-5-ureidoimidazoline decarboxylase"/>
    <property type="match status" value="1"/>
</dbReference>
<feature type="compositionally biased region" description="Basic and acidic residues" evidence="2">
    <location>
        <begin position="175"/>
        <end position="184"/>
    </location>
</feature>
<evidence type="ECO:0000313" key="5">
    <source>
        <dbReference type="Proteomes" id="UP001388673"/>
    </source>
</evidence>
<dbReference type="Proteomes" id="UP001388673">
    <property type="component" value="Unassembled WGS sequence"/>
</dbReference>
<dbReference type="SUPFAM" id="SSF158694">
    <property type="entry name" value="UraD-Like"/>
    <property type="match status" value="1"/>
</dbReference>
<dbReference type="GeneID" id="92181685"/>
<name>A0AAW0YWZ6_9TREE</name>
<evidence type="ECO:0000256" key="1">
    <source>
        <dbReference type="ARBA" id="ARBA00022631"/>
    </source>
</evidence>